<comment type="caution">
    <text evidence="2">The sequence shown here is derived from an EMBL/GenBank/DDBJ whole genome shotgun (WGS) entry which is preliminary data.</text>
</comment>
<evidence type="ECO:0000256" key="1">
    <source>
        <dbReference type="SAM" id="MobiDB-lite"/>
    </source>
</evidence>
<gene>
    <name evidence="2" type="ORF">AAFF_G00218930</name>
</gene>
<dbReference type="AlphaFoldDB" id="A0AAD7SW00"/>
<proteinExistence type="predicted"/>
<dbReference type="Proteomes" id="UP001221898">
    <property type="component" value="Unassembled WGS sequence"/>
</dbReference>
<feature type="region of interest" description="Disordered" evidence="1">
    <location>
        <begin position="72"/>
        <end position="99"/>
    </location>
</feature>
<dbReference type="EMBL" id="JAINUG010000029">
    <property type="protein sequence ID" value="KAJ8409834.1"/>
    <property type="molecule type" value="Genomic_DNA"/>
</dbReference>
<reference evidence="2" key="1">
    <citation type="journal article" date="2023" name="Science">
        <title>Genome structures resolve the early diversification of teleost fishes.</title>
        <authorList>
            <person name="Parey E."/>
            <person name="Louis A."/>
            <person name="Montfort J."/>
            <person name="Bouchez O."/>
            <person name="Roques C."/>
            <person name="Iampietro C."/>
            <person name="Lluch J."/>
            <person name="Castinel A."/>
            <person name="Donnadieu C."/>
            <person name="Desvignes T."/>
            <person name="Floi Bucao C."/>
            <person name="Jouanno E."/>
            <person name="Wen M."/>
            <person name="Mejri S."/>
            <person name="Dirks R."/>
            <person name="Jansen H."/>
            <person name="Henkel C."/>
            <person name="Chen W.J."/>
            <person name="Zahm M."/>
            <person name="Cabau C."/>
            <person name="Klopp C."/>
            <person name="Thompson A.W."/>
            <person name="Robinson-Rechavi M."/>
            <person name="Braasch I."/>
            <person name="Lecointre G."/>
            <person name="Bobe J."/>
            <person name="Postlethwait J.H."/>
            <person name="Berthelot C."/>
            <person name="Roest Crollius H."/>
            <person name="Guiguen Y."/>
        </authorList>
    </citation>
    <scope>NUCLEOTIDE SEQUENCE</scope>
    <source>
        <strain evidence="2">NC1722</strain>
    </source>
</reference>
<protein>
    <submittedName>
        <fullName evidence="2">Uncharacterized protein</fullName>
    </submittedName>
</protein>
<organism evidence="2 3">
    <name type="scientific">Aldrovandia affinis</name>
    <dbReference type="NCBI Taxonomy" id="143900"/>
    <lineage>
        <taxon>Eukaryota</taxon>
        <taxon>Metazoa</taxon>
        <taxon>Chordata</taxon>
        <taxon>Craniata</taxon>
        <taxon>Vertebrata</taxon>
        <taxon>Euteleostomi</taxon>
        <taxon>Actinopterygii</taxon>
        <taxon>Neopterygii</taxon>
        <taxon>Teleostei</taxon>
        <taxon>Notacanthiformes</taxon>
        <taxon>Halosauridae</taxon>
        <taxon>Aldrovandia</taxon>
    </lineage>
</organism>
<evidence type="ECO:0000313" key="2">
    <source>
        <dbReference type="EMBL" id="KAJ8409834.1"/>
    </source>
</evidence>
<sequence length="99" mass="10410">MAIMATRACFPGPCQTREALLQTDHTGAISGSVLIARRLMKIGGGGSISLRCTWTLRDGVGHASALHTARVPADASSITAPHRRRMGGRWEAASVSPSK</sequence>
<evidence type="ECO:0000313" key="3">
    <source>
        <dbReference type="Proteomes" id="UP001221898"/>
    </source>
</evidence>
<name>A0AAD7SW00_9TELE</name>
<keyword evidence="3" id="KW-1185">Reference proteome</keyword>
<accession>A0AAD7SW00</accession>